<evidence type="ECO:0000313" key="2">
    <source>
        <dbReference type="Proteomes" id="UP000248329"/>
    </source>
</evidence>
<name>A0AC61L0Q2_9EURY</name>
<sequence>MERGELCRDRYVCLLLHEYVQDVGAGKTKRKSAIARALYLQTGFDDFMRPSLWRGGRDGYVGDVVFHMFKPEAADKRLKSTTLRQRQHPKSFTTPT</sequence>
<proteinExistence type="predicted"/>
<reference evidence="1" key="1">
    <citation type="submission" date="2018-01" db="EMBL/GenBank/DDBJ databases">
        <authorList>
            <person name="Krukenberg V."/>
        </authorList>
    </citation>
    <scope>NUCLEOTIDE SEQUENCE</scope>
    <source>
        <strain evidence="1">E20ANME2</strain>
    </source>
</reference>
<protein>
    <submittedName>
        <fullName evidence="1">Uncharacterized protein</fullName>
    </submittedName>
</protein>
<gene>
    <name evidence="1" type="ORF">C4B59_11635</name>
</gene>
<organism evidence="1 2">
    <name type="scientific">Candidatus Methanogaster sp</name>
    <dbReference type="NCBI Taxonomy" id="3386292"/>
    <lineage>
        <taxon>Archaea</taxon>
        <taxon>Methanobacteriati</taxon>
        <taxon>Methanobacteriota</taxon>
        <taxon>Stenosarchaea group</taxon>
        <taxon>Methanomicrobia</taxon>
        <taxon>Methanosarcinales</taxon>
        <taxon>ANME-2 cluster</taxon>
        <taxon>Candidatus Methanogasteraceae</taxon>
        <taxon>Candidatus Methanogaster</taxon>
    </lineage>
</organism>
<dbReference type="EMBL" id="PQXF01000026">
    <property type="protein sequence ID" value="PXF59304.1"/>
    <property type="molecule type" value="Genomic_DNA"/>
</dbReference>
<dbReference type="Proteomes" id="UP000248329">
    <property type="component" value="Unassembled WGS sequence"/>
</dbReference>
<accession>A0AC61L0Q2</accession>
<evidence type="ECO:0000313" key="1">
    <source>
        <dbReference type="EMBL" id="PXF59304.1"/>
    </source>
</evidence>
<comment type="caution">
    <text evidence="1">The sequence shown here is derived from an EMBL/GenBank/DDBJ whole genome shotgun (WGS) entry which is preliminary data.</text>
</comment>